<evidence type="ECO:0000256" key="1">
    <source>
        <dbReference type="ARBA" id="ARBA00004429"/>
    </source>
</evidence>
<evidence type="ECO:0000256" key="5">
    <source>
        <dbReference type="ARBA" id="ARBA00022692"/>
    </source>
</evidence>
<dbReference type="AlphaFoldDB" id="A0A1I6DKZ7"/>
<evidence type="ECO:0000256" key="8">
    <source>
        <dbReference type="ARBA" id="ARBA00038436"/>
    </source>
</evidence>
<feature type="domain" description="Tripartite ATP-independent periplasmic transporters DctQ component" evidence="10">
    <location>
        <begin position="25"/>
        <end position="153"/>
    </location>
</feature>
<keyword evidence="4" id="KW-0997">Cell inner membrane</keyword>
<evidence type="ECO:0000259" key="10">
    <source>
        <dbReference type="Pfam" id="PF04290"/>
    </source>
</evidence>
<evidence type="ECO:0000313" key="11">
    <source>
        <dbReference type="EMBL" id="SFR06153.1"/>
    </source>
</evidence>
<feature type="transmembrane region" description="Helical" evidence="9">
    <location>
        <begin position="127"/>
        <end position="146"/>
    </location>
</feature>
<dbReference type="GO" id="GO:0015740">
    <property type="term" value="P:C4-dicarboxylate transport"/>
    <property type="evidence" value="ECO:0007669"/>
    <property type="project" value="TreeGrafter"/>
</dbReference>
<feature type="transmembrane region" description="Helical" evidence="9">
    <location>
        <begin position="47"/>
        <end position="65"/>
    </location>
</feature>
<evidence type="ECO:0000313" key="12">
    <source>
        <dbReference type="Proteomes" id="UP000199584"/>
    </source>
</evidence>
<dbReference type="GO" id="GO:0005886">
    <property type="term" value="C:plasma membrane"/>
    <property type="evidence" value="ECO:0007669"/>
    <property type="project" value="UniProtKB-SubCell"/>
</dbReference>
<dbReference type="EMBL" id="FOYM01000013">
    <property type="protein sequence ID" value="SFR06153.1"/>
    <property type="molecule type" value="Genomic_DNA"/>
</dbReference>
<dbReference type="Pfam" id="PF04290">
    <property type="entry name" value="DctQ"/>
    <property type="match status" value="1"/>
</dbReference>
<protein>
    <submittedName>
        <fullName evidence="11">C4-dicarboxylate transporter, DctQ subunit</fullName>
    </submittedName>
</protein>
<keyword evidence="5 9" id="KW-0812">Transmembrane</keyword>
<comment type="subcellular location">
    <subcellularLocation>
        <location evidence="1">Cell inner membrane</location>
        <topology evidence="1">Multi-pass membrane protein</topology>
    </subcellularLocation>
</comment>
<dbReference type="PANTHER" id="PTHR35011">
    <property type="entry name" value="2,3-DIKETO-L-GULONATE TRAP TRANSPORTER SMALL PERMEASE PROTEIN YIAM"/>
    <property type="match status" value="1"/>
</dbReference>
<keyword evidence="3" id="KW-1003">Cell membrane</keyword>
<dbReference type="InterPro" id="IPR007387">
    <property type="entry name" value="TRAP_DctQ"/>
</dbReference>
<dbReference type="STRING" id="39060.SAMN05660706_11316"/>
<reference evidence="12" key="1">
    <citation type="submission" date="2016-10" db="EMBL/GenBank/DDBJ databases">
        <authorList>
            <person name="Varghese N."/>
            <person name="Submissions S."/>
        </authorList>
    </citation>
    <scope>NUCLEOTIDE SEQUENCE [LARGE SCALE GENOMIC DNA]</scope>
    <source>
        <strain evidence="12">DSM 3669</strain>
    </source>
</reference>
<evidence type="ECO:0000256" key="7">
    <source>
        <dbReference type="ARBA" id="ARBA00023136"/>
    </source>
</evidence>
<evidence type="ECO:0000256" key="3">
    <source>
        <dbReference type="ARBA" id="ARBA00022475"/>
    </source>
</evidence>
<keyword evidence="7 9" id="KW-0472">Membrane</keyword>
<proteinExistence type="inferred from homology"/>
<keyword evidence="2" id="KW-0813">Transport</keyword>
<evidence type="ECO:0000256" key="9">
    <source>
        <dbReference type="SAM" id="Phobius"/>
    </source>
</evidence>
<accession>A0A1I6DKZ7</accession>
<evidence type="ECO:0000256" key="2">
    <source>
        <dbReference type="ARBA" id="ARBA00022448"/>
    </source>
</evidence>
<dbReference type="OrthoDB" id="9814265at2"/>
<dbReference type="InterPro" id="IPR055348">
    <property type="entry name" value="DctQ"/>
</dbReference>
<keyword evidence="6 9" id="KW-1133">Transmembrane helix</keyword>
<dbReference type="RefSeq" id="WP_092483244.1">
    <property type="nucleotide sequence ID" value="NZ_FOYM01000013.1"/>
</dbReference>
<evidence type="ECO:0000256" key="4">
    <source>
        <dbReference type="ARBA" id="ARBA00022519"/>
    </source>
</evidence>
<comment type="similarity">
    <text evidence="8">Belongs to the TRAP transporter small permease family.</text>
</comment>
<dbReference type="PANTHER" id="PTHR35011:SF2">
    <property type="entry name" value="2,3-DIKETO-L-GULONATE TRAP TRANSPORTER SMALL PERMEASE PROTEIN YIAM"/>
    <property type="match status" value="1"/>
</dbReference>
<feature type="transmembrane region" description="Helical" evidence="9">
    <location>
        <begin position="86"/>
        <end position="107"/>
    </location>
</feature>
<dbReference type="Proteomes" id="UP000199584">
    <property type="component" value="Unassembled WGS sequence"/>
</dbReference>
<gene>
    <name evidence="11" type="ORF">SAMN05660706_11316</name>
</gene>
<sequence length="169" mass="18674">MTVINTFLNRLEEILVSAALTLGSILTFVEVILRYGFGASLGITQELVIYLLIFTGLIGASIGVREKTHIGVDIIVQYFPCALQKIIVVTGLLTSALFCLIFAVLGFQHAQIMVQLGQVTPEMEIPFYIPKSIVPVAFGLMTLRFLQETIKNIKVPAEEIFSREEGVQQ</sequence>
<dbReference type="GO" id="GO:0022857">
    <property type="term" value="F:transmembrane transporter activity"/>
    <property type="evidence" value="ECO:0007669"/>
    <property type="project" value="TreeGrafter"/>
</dbReference>
<feature type="transmembrane region" description="Helical" evidence="9">
    <location>
        <begin position="14"/>
        <end position="35"/>
    </location>
</feature>
<keyword evidence="12" id="KW-1185">Reference proteome</keyword>
<organism evidence="11 12">
    <name type="scientific">Desulfoscipio geothermicus DSM 3669</name>
    <dbReference type="NCBI Taxonomy" id="1121426"/>
    <lineage>
        <taxon>Bacteria</taxon>
        <taxon>Bacillati</taxon>
        <taxon>Bacillota</taxon>
        <taxon>Clostridia</taxon>
        <taxon>Eubacteriales</taxon>
        <taxon>Desulfallaceae</taxon>
        <taxon>Desulfoscipio</taxon>
    </lineage>
</organism>
<evidence type="ECO:0000256" key="6">
    <source>
        <dbReference type="ARBA" id="ARBA00022989"/>
    </source>
</evidence>
<name>A0A1I6DKZ7_9FIRM</name>